<accession>A0A847D117</accession>
<feature type="signal peptide" evidence="2">
    <location>
        <begin position="1"/>
        <end position="24"/>
    </location>
</feature>
<protein>
    <recommendedName>
        <fullName evidence="5">LPXTG cell wall anchor domain-containing protein</fullName>
    </recommendedName>
</protein>
<gene>
    <name evidence="3" type="ORF">GX656_02445</name>
</gene>
<evidence type="ECO:0008006" key="5">
    <source>
        <dbReference type="Google" id="ProtNLM"/>
    </source>
</evidence>
<proteinExistence type="predicted"/>
<evidence type="ECO:0000313" key="4">
    <source>
        <dbReference type="Proteomes" id="UP000545876"/>
    </source>
</evidence>
<keyword evidence="1" id="KW-0472">Membrane</keyword>
<dbReference type="EMBL" id="JAAZBX010000007">
    <property type="protein sequence ID" value="NLD25476.1"/>
    <property type="molecule type" value="Genomic_DNA"/>
</dbReference>
<feature type="chain" id="PRO_5032423344" description="LPXTG cell wall anchor domain-containing protein" evidence="2">
    <location>
        <begin position="25"/>
        <end position="79"/>
    </location>
</feature>
<dbReference type="Proteomes" id="UP000545876">
    <property type="component" value="Unassembled WGS sequence"/>
</dbReference>
<sequence length="79" mass="8329">MRKLFSATLAAILISAINVSSVLASGNPYGPYNPYEPHEPLPTGFGDTNTFYLVALVAFTVGMIILAIAKDLKGKQSAA</sequence>
<evidence type="ECO:0000256" key="1">
    <source>
        <dbReference type="SAM" id="Phobius"/>
    </source>
</evidence>
<name>A0A847D117_9BACT</name>
<comment type="caution">
    <text evidence="3">The sequence shown here is derived from an EMBL/GenBank/DDBJ whole genome shotgun (WGS) entry which is preliminary data.</text>
</comment>
<evidence type="ECO:0000313" key="3">
    <source>
        <dbReference type="EMBL" id="NLD25476.1"/>
    </source>
</evidence>
<organism evidence="3 4">
    <name type="scientific">Candidatus Dojkabacteria bacterium</name>
    <dbReference type="NCBI Taxonomy" id="2099670"/>
    <lineage>
        <taxon>Bacteria</taxon>
        <taxon>Candidatus Dojkabacteria</taxon>
    </lineage>
</organism>
<keyword evidence="1" id="KW-0812">Transmembrane</keyword>
<keyword evidence="2" id="KW-0732">Signal</keyword>
<feature type="transmembrane region" description="Helical" evidence="1">
    <location>
        <begin position="50"/>
        <end position="69"/>
    </location>
</feature>
<keyword evidence="1" id="KW-1133">Transmembrane helix</keyword>
<reference evidence="3 4" key="1">
    <citation type="journal article" date="2020" name="Biotechnol. Biofuels">
        <title>New insights from the biogas microbiome by comprehensive genome-resolved metagenomics of nearly 1600 species originating from multiple anaerobic digesters.</title>
        <authorList>
            <person name="Campanaro S."/>
            <person name="Treu L."/>
            <person name="Rodriguez-R L.M."/>
            <person name="Kovalovszki A."/>
            <person name="Ziels R.M."/>
            <person name="Maus I."/>
            <person name="Zhu X."/>
            <person name="Kougias P.G."/>
            <person name="Basile A."/>
            <person name="Luo G."/>
            <person name="Schluter A."/>
            <person name="Konstantinidis K.T."/>
            <person name="Angelidaki I."/>
        </authorList>
    </citation>
    <scope>NUCLEOTIDE SEQUENCE [LARGE SCALE GENOMIC DNA]</scope>
    <source>
        <strain evidence="3">AS06rmzACSIP_65</strain>
    </source>
</reference>
<evidence type="ECO:0000256" key="2">
    <source>
        <dbReference type="SAM" id="SignalP"/>
    </source>
</evidence>
<dbReference type="AlphaFoldDB" id="A0A847D117"/>